<feature type="transmembrane region" description="Helical" evidence="3">
    <location>
        <begin position="6"/>
        <end position="27"/>
    </location>
</feature>
<evidence type="ECO:0000313" key="5">
    <source>
        <dbReference type="EMBL" id="RYC17493.1"/>
    </source>
</evidence>
<keyword evidence="3" id="KW-1133">Transmembrane helix</keyword>
<gene>
    <name evidence="5" type="ORF">EUU22_05775</name>
</gene>
<comment type="caution">
    <text evidence="5">The sequence shown here is derived from an EMBL/GenBank/DDBJ whole genome shotgun (WGS) entry which is preliminary data.</text>
</comment>
<feature type="transmembrane region" description="Helical" evidence="3">
    <location>
        <begin position="133"/>
        <end position="155"/>
    </location>
</feature>
<dbReference type="SUPFAM" id="SSF55073">
    <property type="entry name" value="Nucleotide cyclase"/>
    <property type="match status" value="1"/>
</dbReference>
<feature type="transmembrane region" description="Helical" evidence="3">
    <location>
        <begin position="167"/>
        <end position="188"/>
    </location>
</feature>
<dbReference type="SMART" id="SM00267">
    <property type="entry name" value="GGDEF"/>
    <property type="match status" value="1"/>
</dbReference>
<dbReference type="GO" id="GO:0052621">
    <property type="term" value="F:diguanylate cyclase activity"/>
    <property type="evidence" value="ECO:0007669"/>
    <property type="project" value="UniProtKB-EC"/>
</dbReference>
<dbReference type="Gene3D" id="3.30.70.270">
    <property type="match status" value="1"/>
</dbReference>
<feature type="transmembrane region" description="Helical" evidence="3">
    <location>
        <begin position="94"/>
        <end position="113"/>
    </location>
</feature>
<feature type="transmembrane region" description="Helical" evidence="3">
    <location>
        <begin position="62"/>
        <end position="82"/>
    </location>
</feature>
<dbReference type="InterPro" id="IPR029787">
    <property type="entry name" value="Nucleotide_cyclase"/>
</dbReference>
<dbReference type="PROSITE" id="PS50887">
    <property type="entry name" value="GGDEF"/>
    <property type="match status" value="1"/>
</dbReference>
<feature type="domain" description="GGDEF" evidence="4">
    <location>
        <begin position="287"/>
        <end position="418"/>
    </location>
</feature>
<keyword evidence="6" id="KW-1185">Reference proteome</keyword>
<dbReference type="InterPro" id="IPR048533">
    <property type="entry name" value="VUPS"/>
</dbReference>
<dbReference type="GO" id="GO:0005886">
    <property type="term" value="C:plasma membrane"/>
    <property type="evidence" value="ECO:0007669"/>
    <property type="project" value="TreeGrafter"/>
</dbReference>
<dbReference type="EMBL" id="SDVB01000170">
    <property type="protein sequence ID" value="RYC17493.1"/>
    <property type="molecule type" value="Genomic_DNA"/>
</dbReference>
<dbReference type="CDD" id="cd01949">
    <property type="entry name" value="GGDEF"/>
    <property type="match status" value="1"/>
</dbReference>
<dbReference type="Pfam" id="PF00990">
    <property type="entry name" value="GGDEF"/>
    <property type="match status" value="1"/>
</dbReference>
<dbReference type="PANTHER" id="PTHR45138:SF9">
    <property type="entry name" value="DIGUANYLATE CYCLASE DGCM-RELATED"/>
    <property type="match status" value="1"/>
</dbReference>
<dbReference type="RefSeq" id="WP_129331103.1">
    <property type="nucleotide sequence ID" value="NZ_SDVB01000170.1"/>
</dbReference>
<dbReference type="Pfam" id="PF20973">
    <property type="entry name" value="VUPS"/>
    <property type="match status" value="1"/>
</dbReference>
<dbReference type="FunFam" id="3.30.70.270:FF:000001">
    <property type="entry name" value="Diguanylate cyclase domain protein"/>
    <property type="match status" value="1"/>
</dbReference>
<dbReference type="PANTHER" id="PTHR45138">
    <property type="entry name" value="REGULATORY COMPONENTS OF SENSORY TRANSDUCTION SYSTEM"/>
    <property type="match status" value="1"/>
</dbReference>
<name>A0A4Q2TDW3_9HYPH</name>
<dbReference type="InterPro" id="IPR043128">
    <property type="entry name" value="Rev_trsase/Diguanyl_cyclase"/>
</dbReference>
<sequence length="421" mass="46659">MNQSTNFALFVVEAVLYFTLLTTLLHFRHRIGLGVFLTALGVMHFVETYLAAVFYVDLPIGIVSPGSSIFFAGKLVMILMLYIKEDAATVRQPIYGLFIGNAVTLIIAQLLLLHHTVSLTPGQTADVAFLREMGLLMLWGTALLYIDSLAIILLYERIGRLFPGPTIGRVAASSVLVLTFDQVGFYGLLAYLYDAPAAVFWGGWKAKMVAALLYSAMFALYQAFFRDPGMVLARRPIRDIFTDLTFRERYEDLLARTGRDVLTGAFDRGRMEIEAPRLLRESTERRKALSVVIVDVDHFKAVNDRFGHLHGDSVLREVADELHRGTRTGDLLFRYGGEEFVVVLPEANHADALLISERMRQEIAAGIRDHGGEPITVSIGVATAPEDGANFTSLLAAADNRLYRAKNAGRNRTEGRPDSGI</sequence>
<dbReference type="GO" id="GO:0043709">
    <property type="term" value="P:cell adhesion involved in single-species biofilm formation"/>
    <property type="evidence" value="ECO:0007669"/>
    <property type="project" value="TreeGrafter"/>
</dbReference>
<organism evidence="5 6">
    <name type="scientific">Ciceribacter ferrooxidans</name>
    <dbReference type="NCBI Taxonomy" id="2509717"/>
    <lineage>
        <taxon>Bacteria</taxon>
        <taxon>Pseudomonadati</taxon>
        <taxon>Pseudomonadota</taxon>
        <taxon>Alphaproteobacteria</taxon>
        <taxon>Hyphomicrobiales</taxon>
        <taxon>Rhizobiaceae</taxon>
        <taxon>Ciceribacter</taxon>
    </lineage>
</organism>
<feature type="transmembrane region" description="Helical" evidence="3">
    <location>
        <begin position="34"/>
        <end position="56"/>
    </location>
</feature>
<keyword evidence="3" id="KW-0812">Transmembrane</keyword>
<dbReference type="NCBIfam" id="TIGR00254">
    <property type="entry name" value="GGDEF"/>
    <property type="match status" value="1"/>
</dbReference>
<dbReference type="InterPro" id="IPR000160">
    <property type="entry name" value="GGDEF_dom"/>
</dbReference>
<feature type="transmembrane region" description="Helical" evidence="3">
    <location>
        <begin position="208"/>
        <end position="225"/>
    </location>
</feature>
<proteinExistence type="predicted"/>
<protein>
    <recommendedName>
        <fullName evidence="1">diguanylate cyclase</fullName>
        <ecNumber evidence="1">2.7.7.65</ecNumber>
    </recommendedName>
</protein>
<dbReference type="InterPro" id="IPR050469">
    <property type="entry name" value="Diguanylate_Cyclase"/>
</dbReference>
<dbReference type="EC" id="2.7.7.65" evidence="1"/>
<evidence type="ECO:0000256" key="3">
    <source>
        <dbReference type="SAM" id="Phobius"/>
    </source>
</evidence>
<evidence type="ECO:0000259" key="4">
    <source>
        <dbReference type="PROSITE" id="PS50887"/>
    </source>
</evidence>
<evidence type="ECO:0000256" key="2">
    <source>
        <dbReference type="ARBA" id="ARBA00034247"/>
    </source>
</evidence>
<evidence type="ECO:0000256" key="1">
    <source>
        <dbReference type="ARBA" id="ARBA00012528"/>
    </source>
</evidence>
<keyword evidence="3" id="KW-0472">Membrane</keyword>
<dbReference type="OrthoDB" id="9812260at2"/>
<comment type="catalytic activity">
    <reaction evidence="2">
        <text>2 GTP = 3',3'-c-di-GMP + 2 diphosphate</text>
        <dbReference type="Rhea" id="RHEA:24898"/>
        <dbReference type="ChEBI" id="CHEBI:33019"/>
        <dbReference type="ChEBI" id="CHEBI:37565"/>
        <dbReference type="ChEBI" id="CHEBI:58805"/>
        <dbReference type="EC" id="2.7.7.65"/>
    </reaction>
</comment>
<dbReference type="Proteomes" id="UP000291088">
    <property type="component" value="Unassembled WGS sequence"/>
</dbReference>
<evidence type="ECO:0000313" key="6">
    <source>
        <dbReference type="Proteomes" id="UP000291088"/>
    </source>
</evidence>
<accession>A0A4Q2TDW3</accession>
<dbReference type="GO" id="GO:1902201">
    <property type="term" value="P:negative regulation of bacterial-type flagellum-dependent cell motility"/>
    <property type="evidence" value="ECO:0007669"/>
    <property type="project" value="TreeGrafter"/>
</dbReference>
<reference evidence="5 6" key="1">
    <citation type="submission" date="2019-01" db="EMBL/GenBank/DDBJ databases">
        <authorList>
            <person name="Deng T."/>
        </authorList>
    </citation>
    <scope>NUCLEOTIDE SEQUENCE [LARGE SCALE GENOMIC DNA]</scope>
    <source>
        <strain evidence="5 6">F8825</strain>
    </source>
</reference>
<dbReference type="AlphaFoldDB" id="A0A4Q2TDW3"/>